<dbReference type="STRING" id="629741.GCWU000324_01086"/>
<protein>
    <submittedName>
        <fullName evidence="2">Uncharacterized protein</fullName>
    </submittedName>
</protein>
<keyword evidence="3" id="KW-1185">Reference proteome</keyword>
<dbReference type="HOGENOM" id="CLU_3200909_0_0_4"/>
<gene>
    <name evidence="2" type="ORF">GCWU000324_01086</name>
</gene>
<sequence length="45" mass="4806">MGKTVFRLPQHPLIFAHKRGVLPPHPRPAAQPSAHGSTAQTVKAA</sequence>
<evidence type="ECO:0000313" key="3">
    <source>
        <dbReference type="Proteomes" id="UP000003009"/>
    </source>
</evidence>
<evidence type="ECO:0000256" key="1">
    <source>
        <dbReference type="SAM" id="MobiDB-lite"/>
    </source>
</evidence>
<organism evidence="2 3">
    <name type="scientific">Kingella oralis ATCC 51147</name>
    <dbReference type="NCBI Taxonomy" id="629741"/>
    <lineage>
        <taxon>Bacteria</taxon>
        <taxon>Pseudomonadati</taxon>
        <taxon>Pseudomonadota</taxon>
        <taxon>Betaproteobacteria</taxon>
        <taxon>Neisseriales</taxon>
        <taxon>Neisseriaceae</taxon>
        <taxon>Kingella</taxon>
    </lineage>
</organism>
<feature type="compositionally biased region" description="Polar residues" evidence="1">
    <location>
        <begin position="34"/>
        <end position="45"/>
    </location>
</feature>
<reference evidence="2" key="1">
    <citation type="submission" date="2009-04" db="EMBL/GenBank/DDBJ databases">
        <authorList>
            <person name="Weinstock G."/>
            <person name="Sodergren E."/>
            <person name="Clifton S."/>
            <person name="Fulton L."/>
            <person name="Fulton B."/>
            <person name="Courtney L."/>
            <person name="Fronick C."/>
            <person name="Harrison M."/>
            <person name="Strong C."/>
            <person name="Farmer C."/>
            <person name="Delahaunty K."/>
            <person name="Markovic C."/>
            <person name="Hall O."/>
            <person name="Minx P."/>
            <person name="Tomlinson C."/>
            <person name="Mitreva M."/>
            <person name="Nelson J."/>
            <person name="Hou S."/>
            <person name="Wollam A."/>
            <person name="Pepin K.H."/>
            <person name="Johnson M."/>
            <person name="Bhonagiri V."/>
            <person name="Nash W.E."/>
            <person name="Warren W."/>
            <person name="Chinwalla A."/>
            <person name="Mardis E.R."/>
            <person name="Wilson R.K."/>
        </authorList>
    </citation>
    <scope>NUCLEOTIDE SEQUENCE [LARGE SCALE GENOMIC DNA]</scope>
    <source>
        <strain evidence="2">ATCC 51147</strain>
    </source>
</reference>
<accession>C4GG19</accession>
<dbReference type="AlphaFoldDB" id="C4GG19"/>
<comment type="caution">
    <text evidence="2">The sequence shown here is derived from an EMBL/GenBank/DDBJ whole genome shotgun (WGS) entry which is preliminary data.</text>
</comment>
<evidence type="ECO:0000313" key="2">
    <source>
        <dbReference type="EMBL" id="EEP69174.1"/>
    </source>
</evidence>
<proteinExistence type="predicted"/>
<feature type="region of interest" description="Disordered" evidence="1">
    <location>
        <begin position="19"/>
        <end position="45"/>
    </location>
</feature>
<dbReference type="EMBL" id="ACJW02000002">
    <property type="protein sequence ID" value="EEP69174.1"/>
    <property type="molecule type" value="Genomic_DNA"/>
</dbReference>
<dbReference type="Proteomes" id="UP000003009">
    <property type="component" value="Unassembled WGS sequence"/>
</dbReference>
<name>C4GG19_9NEIS</name>